<dbReference type="PANTHER" id="PTHR10920:SF18">
    <property type="entry name" value="RRNA METHYLTRANSFERASE 2, MITOCHONDRIAL"/>
    <property type="match status" value="1"/>
</dbReference>
<feature type="binding site" evidence="11">
    <location>
        <position position="106"/>
    </location>
    <ligand>
        <name>S-adenosyl-L-methionine</name>
        <dbReference type="ChEBI" id="CHEBI:59789"/>
    </ligand>
</feature>
<feature type="binding site" evidence="11">
    <location>
        <position position="72"/>
    </location>
    <ligand>
        <name>S-adenosyl-L-methionine</name>
        <dbReference type="ChEBI" id="CHEBI:59789"/>
    </ligand>
</feature>
<comment type="catalytic activity">
    <reaction evidence="10 11">
        <text>uridine(2552) in 23S rRNA + S-adenosyl-L-methionine = 2'-O-methyluridine(2552) in 23S rRNA + S-adenosyl-L-homocysteine + H(+)</text>
        <dbReference type="Rhea" id="RHEA:42720"/>
        <dbReference type="Rhea" id="RHEA-COMP:10202"/>
        <dbReference type="Rhea" id="RHEA-COMP:10203"/>
        <dbReference type="ChEBI" id="CHEBI:15378"/>
        <dbReference type="ChEBI" id="CHEBI:57856"/>
        <dbReference type="ChEBI" id="CHEBI:59789"/>
        <dbReference type="ChEBI" id="CHEBI:65315"/>
        <dbReference type="ChEBI" id="CHEBI:74478"/>
        <dbReference type="EC" id="2.1.1.166"/>
    </reaction>
</comment>
<evidence type="ECO:0000259" key="13">
    <source>
        <dbReference type="Pfam" id="PF01728"/>
    </source>
</evidence>
<feature type="binding site" evidence="11">
    <location>
        <position position="70"/>
    </location>
    <ligand>
        <name>S-adenosyl-L-methionine</name>
        <dbReference type="ChEBI" id="CHEBI:59789"/>
    </ligand>
</feature>
<comment type="subcellular location">
    <subcellularLocation>
        <location evidence="11">Cytoplasm</location>
    </subcellularLocation>
</comment>
<feature type="binding site" evidence="11">
    <location>
        <position position="129"/>
    </location>
    <ligand>
        <name>S-adenosyl-L-methionine</name>
        <dbReference type="ChEBI" id="CHEBI:59789"/>
    </ligand>
</feature>
<dbReference type="InterPro" id="IPR029063">
    <property type="entry name" value="SAM-dependent_MTases_sf"/>
</dbReference>
<keyword evidence="11" id="KW-0963">Cytoplasm</keyword>
<dbReference type="InterPro" id="IPR050082">
    <property type="entry name" value="RNA_methyltr_RlmE"/>
</dbReference>
<comment type="caution">
    <text evidence="14">The sequence shown here is derived from an EMBL/GenBank/DDBJ whole genome shotgun (WGS) entry which is preliminary data.</text>
</comment>
<dbReference type="AlphaFoldDB" id="A0A520MSN3"/>
<evidence type="ECO:0000256" key="6">
    <source>
        <dbReference type="ARBA" id="ARBA00038861"/>
    </source>
</evidence>
<keyword evidence="2 11" id="KW-0489">Methyltransferase</keyword>
<evidence type="ECO:0000256" key="4">
    <source>
        <dbReference type="ARBA" id="ARBA00022691"/>
    </source>
</evidence>
<dbReference type="HAMAP" id="MF_01547">
    <property type="entry name" value="RNA_methyltr_E"/>
    <property type="match status" value="1"/>
</dbReference>
<dbReference type="PANTHER" id="PTHR10920">
    <property type="entry name" value="RIBOSOMAL RNA METHYLTRANSFERASE"/>
    <property type="match status" value="1"/>
</dbReference>
<evidence type="ECO:0000313" key="14">
    <source>
        <dbReference type="EMBL" id="RZO24225.1"/>
    </source>
</evidence>
<evidence type="ECO:0000256" key="10">
    <source>
        <dbReference type="ARBA" id="ARBA00048970"/>
    </source>
</evidence>
<dbReference type="GO" id="GO:0005737">
    <property type="term" value="C:cytoplasm"/>
    <property type="evidence" value="ECO:0007669"/>
    <property type="project" value="UniProtKB-SubCell"/>
</dbReference>
<evidence type="ECO:0000256" key="1">
    <source>
        <dbReference type="ARBA" id="ARBA00022552"/>
    </source>
</evidence>
<organism evidence="14 15">
    <name type="scientific">SAR86 cluster bacterium</name>
    <dbReference type="NCBI Taxonomy" id="2030880"/>
    <lineage>
        <taxon>Bacteria</taxon>
        <taxon>Pseudomonadati</taxon>
        <taxon>Pseudomonadota</taxon>
        <taxon>Gammaproteobacteria</taxon>
        <taxon>SAR86 cluster</taxon>
    </lineage>
</organism>
<keyword evidence="1 11" id="KW-0698">rRNA processing</keyword>
<feature type="active site" description="Proton acceptor" evidence="11 12">
    <location>
        <position position="169"/>
    </location>
</feature>
<dbReference type="Gene3D" id="3.40.50.150">
    <property type="entry name" value="Vaccinia Virus protein VP39"/>
    <property type="match status" value="1"/>
</dbReference>
<accession>A0A520MSN3</accession>
<evidence type="ECO:0000256" key="5">
    <source>
        <dbReference type="ARBA" id="ARBA00037569"/>
    </source>
</evidence>
<comment type="function">
    <text evidence="5 11">Specifically methylates the uridine in position 2552 of 23S rRNA at the 2'-O position of the ribose in the fully assembled 50S ribosomal subunit.</text>
</comment>
<dbReference type="SUPFAM" id="SSF53335">
    <property type="entry name" value="S-adenosyl-L-methionine-dependent methyltransferases"/>
    <property type="match status" value="1"/>
</dbReference>
<dbReference type="Proteomes" id="UP000320146">
    <property type="component" value="Unassembled WGS sequence"/>
</dbReference>
<evidence type="ECO:0000256" key="8">
    <source>
        <dbReference type="ARBA" id="ARBA00041995"/>
    </source>
</evidence>
<keyword evidence="3 11" id="KW-0808">Transferase</keyword>
<evidence type="ECO:0000256" key="3">
    <source>
        <dbReference type="ARBA" id="ARBA00022679"/>
    </source>
</evidence>
<evidence type="ECO:0000256" key="11">
    <source>
        <dbReference type="HAMAP-Rule" id="MF_01547"/>
    </source>
</evidence>
<evidence type="ECO:0000256" key="9">
    <source>
        <dbReference type="ARBA" id="ARBA00042745"/>
    </source>
</evidence>
<proteinExistence type="inferred from homology"/>
<dbReference type="InterPro" id="IPR015507">
    <property type="entry name" value="rRNA-MeTfrase_E"/>
</dbReference>
<dbReference type="EMBL" id="SHBL01000011">
    <property type="protein sequence ID" value="RZO24225.1"/>
    <property type="molecule type" value="Genomic_DNA"/>
</dbReference>
<dbReference type="Pfam" id="PF01728">
    <property type="entry name" value="FtsJ"/>
    <property type="match status" value="1"/>
</dbReference>
<evidence type="ECO:0000256" key="12">
    <source>
        <dbReference type="PIRSR" id="PIRSR005461-1"/>
    </source>
</evidence>
<keyword evidence="4 11" id="KW-0949">S-adenosyl-L-methionine</keyword>
<sequence length="213" mass="24336">MRRSRNTWRYQRVRNNCNKASLKDIQDTWAKKAKNEGYRSRASYKLIQINQTHNLIEQADLIIELGSAPGGWSQVISNKKKTHTKCLAIDILSMEKINSIDFYKIDLYSDEFAELSENLTKKPDLILSDMSVNLSGIKLVDDEANLELNLFCLNLSKKILNKNGALLIKTFSNQNLKKLKKLFEENFKKVVVEKPPASKTSSAEVYLLGLVPK</sequence>
<reference evidence="14 15" key="1">
    <citation type="submission" date="2019-02" db="EMBL/GenBank/DDBJ databases">
        <title>Prokaryotic population dynamics and viral predation in marine succession experiment using metagenomics: the confinement effect.</title>
        <authorList>
            <person name="Haro-Moreno J.M."/>
            <person name="Rodriguez-Valera F."/>
            <person name="Lopez-Perez M."/>
        </authorList>
    </citation>
    <scope>NUCLEOTIDE SEQUENCE [LARGE SCALE GENOMIC DNA]</scope>
    <source>
        <strain evidence="14">MED-G166</strain>
    </source>
</reference>
<dbReference type="GO" id="GO:0008650">
    <property type="term" value="F:rRNA (uridine-2'-O-)-methyltransferase activity"/>
    <property type="evidence" value="ECO:0007669"/>
    <property type="project" value="UniProtKB-UniRule"/>
</dbReference>
<dbReference type="InterPro" id="IPR002877">
    <property type="entry name" value="RNA_MeTrfase_FtsJ_dom"/>
</dbReference>
<evidence type="ECO:0000256" key="2">
    <source>
        <dbReference type="ARBA" id="ARBA00022603"/>
    </source>
</evidence>
<name>A0A520MSN3_9GAMM</name>
<comment type="similarity">
    <text evidence="11">Belongs to the class I-like SAM-binding methyltransferase superfamily. RNA methyltransferase RlmE family.</text>
</comment>
<feature type="binding site" evidence="11">
    <location>
        <position position="90"/>
    </location>
    <ligand>
        <name>S-adenosyl-L-methionine</name>
        <dbReference type="ChEBI" id="CHEBI:59789"/>
    </ligand>
</feature>
<dbReference type="PIRSF" id="PIRSF005461">
    <property type="entry name" value="23S_rRNA_mtase"/>
    <property type="match status" value="1"/>
</dbReference>
<evidence type="ECO:0000313" key="15">
    <source>
        <dbReference type="Proteomes" id="UP000320146"/>
    </source>
</evidence>
<evidence type="ECO:0000256" key="7">
    <source>
        <dbReference type="ARBA" id="ARBA00041129"/>
    </source>
</evidence>
<gene>
    <name evidence="11" type="primary">rlmE</name>
    <name evidence="11" type="synonym">ftsJ</name>
    <name evidence="11" type="synonym">rrmJ</name>
    <name evidence="14" type="ORF">EVA99_01990</name>
</gene>
<dbReference type="EC" id="2.1.1.166" evidence="6 11"/>
<protein>
    <recommendedName>
        <fullName evidence="7 11">Ribosomal RNA large subunit methyltransferase E</fullName>
        <ecNumber evidence="6 11">2.1.1.166</ecNumber>
    </recommendedName>
    <alternativeName>
        <fullName evidence="9 11">23S rRNA Um2552 methyltransferase</fullName>
    </alternativeName>
    <alternativeName>
        <fullName evidence="8 11">rRNA (uridine-2'-O-)-methyltransferase</fullName>
    </alternativeName>
</protein>
<feature type="domain" description="Ribosomal RNA methyltransferase FtsJ" evidence="13">
    <location>
        <begin position="38"/>
        <end position="210"/>
    </location>
</feature>